<dbReference type="AlphaFoldDB" id="A0A0F9NA85"/>
<name>A0A0F9NA85_9ZZZZ</name>
<evidence type="ECO:0000313" key="2">
    <source>
        <dbReference type="EMBL" id="KKN08827.1"/>
    </source>
</evidence>
<proteinExistence type="predicted"/>
<keyword evidence="1" id="KW-0812">Transmembrane</keyword>
<organism evidence="2">
    <name type="scientific">marine sediment metagenome</name>
    <dbReference type="NCBI Taxonomy" id="412755"/>
    <lineage>
        <taxon>unclassified sequences</taxon>
        <taxon>metagenomes</taxon>
        <taxon>ecological metagenomes</taxon>
    </lineage>
</organism>
<protein>
    <submittedName>
        <fullName evidence="2">Uncharacterized protein</fullName>
    </submittedName>
</protein>
<dbReference type="EMBL" id="LAZR01004413">
    <property type="protein sequence ID" value="KKN08827.1"/>
    <property type="molecule type" value="Genomic_DNA"/>
</dbReference>
<evidence type="ECO:0000256" key="1">
    <source>
        <dbReference type="SAM" id="Phobius"/>
    </source>
</evidence>
<sequence length="192" mass="21445">MIIKTNFINSKEAINFITERDEYISNLSQFVLQSRLVTSEKVSVEVIFSVGDTLPPEIIVNSPSKNILYRVDSPIFNISLFDINGVDTVWYTVDDIFTNFTFIANGSVDQFIVSGFIDQSIWDSLEDGTVILGFYANDTVGNIGAVNTTVSIRTYMPDGIATFPFESLIIILIIIMSIILILGNVIVKKKRI</sequence>
<keyword evidence="1" id="KW-1133">Transmembrane helix</keyword>
<comment type="caution">
    <text evidence="2">The sequence shown here is derived from an EMBL/GenBank/DDBJ whole genome shotgun (WGS) entry which is preliminary data.</text>
</comment>
<accession>A0A0F9NA85</accession>
<feature type="transmembrane region" description="Helical" evidence="1">
    <location>
        <begin position="168"/>
        <end position="187"/>
    </location>
</feature>
<keyword evidence="1" id="KW-0472">Membrane</keyword>
<gene>
    <name evidence="2" type="ORF">LCGC14_1052740</name>
</gene>
<reference evidence="2" key="1">
    <citation type="journal article" date="2015" name="Nature">
        <title>Complex archaea that bridge the gap between prokaryotes and eukaryotes.</title>
        <authorList>
            <person name="Spang A."/>
            <person name="Saw J.H."/>
            <person name="Jorgensen S.L."/>
            <person name="Zaremba-Niedzwiedzka K."/>
            <person name="Martijn J."/>
            <person name="Lind A.E."/>
            <person name="van Eijk R."/>
            <person name="Schleper C."/>
            <person name="Guy L."/>
            <person name="Ettema T.J."/>
        </authorList>
    </citation>
    <scope>NUCLEOTIDE SEQUENCE</scope>
</reference>